<protein>
    <submittedName>
        <fullName evidence="1">Uncharacterized protein</fullName>
    </submittedName>
</protein>
<gene>
    <name evidence="1" type="ORF">IMCC3088_631</name>
</gene>
<organism evidence="1 2">
    <name type="scientific">Aequoribacter fuscus</name>
    <dbReference type="NCBI Taxonomy" id="2518989"/>
    <lineage>
        <taxon>Bacteria</taxon>
        <taxon>Pseudomonadati</taxon>
        <taxon>Pseudomonadota</taxon>
        <taxon>Gammaproteobacteria</taxon>
        <taxon>Cellvibrionales</taxon>
        <taxon>Halieaceae</taxon>
        <taxon>Aequoribacter</taxon>
    </lineage>
</organism>
<name>F3L5Z4_9GAMM</name>
<dbReference type="EMBL" id="AEIG01000145">
    <property type="protein sequence ID" value="EGG28241.1"/>
    <property type="molecule type" value="Genomic_DNA"/>
</dbReference>
<reference evidence="1 2" key="1">
    <citation type="journal article" date="2011" name="J. Bacteriol.">
        <title>Genome sequence of strain IMCC3088, a proteorhodopsin-containing marine bacterium belonging to the OM60/NOR5 clade.</title>
        <authorList>
            <person name="Jang Y."/>
            <person name="Oh H.M."/>
            <person name="Kang I."/>
            <person name="Lee K."/>
            <person name="Yang S.J."/>
            <person name="Cho J.C."/>
        </authorList>
    </citation>
    <scope>NUCLEOTIDE SEQUENCE [LARGE SCALE GENOMIC DNA]</scope>
    <source>
        <strain evidence="1 2">IMCC3088</strain>
    </source>
</reference>
<evidence type="ECO:0000313" key="2">
    <source>
        <dbReference type="Proteomes" id="UP000005615"/>
    </source>
</evidence>
<dbReference type="AlphaFoldDB" id="F3L5Z4"/>
<dbReference type="Proteomes" id="UP000005615">
    <property type="component" value="Unassembled WGS sequence"/>
</dbReference>
<evidence type="ECO:0000313" key="1">
    <source>
        <dbReference type="EMBL" id="EGG28241.1"/>
    </source>
</evidence>
<accession>F3L5Z4</accession>
<proteinExistence type="predicted"/>
<sequence>MLCLQGRIARCLGVDLYLDIGDIRHRVDGQALKTPHAHADQRQNKG</sequence>
<keyword evidence="2" id="KW-1185">Reference proteome</keyword>
<comment type="caution">
    <text evidence="1">The sequence shown here is derived from an EMBL/GenBank/DDBJ whole genome shotgun (WGS) entry which is preliminary data.</text>
</comment>